<dbReference type="SUPFAM" id="SSF52833">
    <property type="entry name" value="Thioredoxin-like"/>
    <property type="match status" value="1"/>
</dbReference>
<sequence length="210" mass="23343">MAIDWYFDFLSPFAYLQWQRLRSLPCASDITCRPVLLAALLQHHGQKGPAEIPEKRRFTYRHVQWKADRAGVPLRFPEAHPFNPLPTLRLCAYADANAAAIDALFNHVWRDGHRADDAQALAPVAAALGIDDISAALSDPSAKALLQANYERAIAQGVFGVPSLVVDGRLFWGEDATAMFEHYLADPAYFDSDEMRRLDAIPVAAVRRSA</sequence>
<comment type="catalytic activity">
    <reaction evidence="1">
        <text>2-hydroxychromene-2-carboxylate = (3E)-4-(2-hydroxyphenyl)-2-oxobut-3-enoate</text>
        <dbReference type="Rhea" id="RHEA:27401"/>
        <dbReference type="ChEBI" id="CHEBI:59350"/>
        <dbReference type="ChEBI" id="CHEBI:59353"/>
        <dbReference type="EC" id="5.99.1.4"/>
    </reaction>
</comment>
<name>A0ABV6RIG0_9GAMM</name>
<dbReference type="PANTHER" id="PTHR42943">
    <property type="entry name" value="GLUTATHIONE S-TRANSFERASE KAPPA"/>
    <property type="match status" value="1"/>
</dbReference>
<evidence type="ECO:0000259" key="2">
    <source>
        <dbReference type="Pfam" id="PF01323"/>
    </source>
</evidence>
<evidence type="ECO:0000313" key="4">
    <source>
        <dbReference type="Proteomes" id="UP001589896"/>
    </source>
</evidence>
<evidence type="ECO:0000313" key="3">
    <source>
        <dbReference type="EMBL" id="MFC0676773.1"/>
    </source>
</evidence>
<dbReference type="Gene3D" id="3.40.30.10">
    <property type="entry name" value="Glutaredoxin"/>
    <property type="match status" value="1"/>
</dbReference>
<dbReference type="Proteomes" id="UP001589896">
    <property type="component" value="Unassembled WGS sequence"/>
</dbReference>
<keyword evidence="4" id="KW-1185">Reference proteome</keyword>
<dbReference type="EMBL" id="JBHLTG010000001">
    <property type="protein sequence ID" value="MFC0676773.1"/>
    <property type="molecule type" value="Genomic_DNA"/>
</dbReference>
<protein>
    <recommendedName>
        <fullName evidence="1">2-hydroxychromene-2-carboxylate isomerase</fullName>
        <ecNumber evidence="1">5.99.1.4</ecNumber>
    </recommendedName>
</protein>
<dbReference type="InterPro" id="IPR014440">
    <property type="entry name" value="HCCAis_GSTk"/>
</dbReference>
<dbReference type="GO" id="GO:0016853">
    <property type="term" value="F:isomerase activity"/>
    <property type="evidence" value="ECO:0007669"/>
    <property type="project" value="UniProtKB-KW"/>
</dbReference>
<gene>
    <name evidence="3" type="ORF">ACFFGH_02750</name>
</gene>
<reference evidence="3 4" key="1">
    <citation type="submission" date="2024-09" db="EMBL/GenBank/DDBJ databases">
        <authorList>
            <person name="Sun Q."/>
            <person name="Mori K."/>
        </authorList>
    </citation>
    <scope>NUCLEOTIDE SEQUENCE [LARGE SCALE GENOMIC DNA]</scope>
    <source>
        <strain evidence="3 4">KCTC 23076</strain>
    </source>
</reference>
<dbReference type="PANTHER" id="PTHR42943:SF2">
    <property type="entry name" value="GLUTATHIONE S-TRANSFERASE KAPPA 1"/>
    <property type="match status" value="1"/>
</dbReference>
<evidence type="ECO:0000256" key="1">
    <source>
        <dbReference type="PIRNR" id="PIRNR006386"/>
    </source>
</evidence>
<dbReference type="Pfam" id="PF01323">
    <property type="entry name" value="DSBA"/>
    <property type="match status" value="1"/>
</dbReference>
<dbReference type="InterPro" id="IPR036249">
    <property type="entry name" value="Thioredoxin-like_sf"/>
</dbReference>
<comment type="caution">
    <text evidence="3">The sequence shown here is derived from an EMBL/GenBank/DDBJ whole genome shotgun (WGS) entry which is preliminary data.</text>
</comment>
<feature type="domain" description="DSBA-like thioredoxin" evidence="2">
    <location>
        <begin position="3"/>
        <end position="185"/>
    </location>
</feature>
<dbReference type="InterPro" id="IPR001853">
    <property type="entry name" value="DSBA-like_thioredoxin_dom"/>
</dbReference>
<organism evidence="3 4">
    <name type="scientific">Lysobacter korlensis</name>
    <dbReference type="NCBI Taxonomy" id="553636"/>
    <lineage>
        <taxon>Bacteria</taxon>
        <taxon>Pseudomonadati</taxon>
        <taxon>Pseudomonadota</taxon>
        <taxon>Gammaproteobacteria</taxon>
        <taxon>Lysobacterales</taxon>
        <taxon>Lysobacteraceae</taxon>
        <taxon>Lysobacter</taxon>
    </lineage>
</organism>
<accession>A0ABV6RIG0</accession>
<dbReference type="RefSeq" id="WP_386664598.1">
    <property type="nucleotide sequence ID" value="NZ_JBHLTG010000001.1"/>
</dbReference>
<dbReference type="InterPro" id="IPR051924">
    <property type="entry name" value="GST_Kappa/NadH"/>
</dbReference>
<dbReference type="CDD" id="cd03022">
    <property type="entry name" value="DsbA_HCCA_Iso"/>
    <property type="match status" value="1"/>
</dbReference>
<dbReference type="EC" id="5.99.1.4" evidence="1"/>
<dbReference type="InterPro" id="IPR044087">
    <property type="entry name" value="NahD-like"/>
</dbReference>
<dbReference type="PIRSF" id="PIRSF006386">
    <property type="entry name" value="HCCAis_GSTk"/>
    <property type="match status" value="1"/>
</dbReference>
<keyword evidence="1 3" id="KW-0413">Isomerase</keyword>
<proteinExistence type="inferred from homology"/>
<comment type="similarity">
    <text evidence="1">Belongs to the GST superfamily. NadH family.</text>
</comment>